<feature type="domain" description="Helicase ATP-binding" evidence="8">
    <location>
        <begin position="242"/>
        <end position="523"/>
    </location>
</feature>
<dbReference type="InterPro" id="IPR045028">
    <property type="entry name" value="DinG/Rad3-like"/>
</dbReference>
<dbReference type="HAMAP" id="MF_02206">
    <property type="entry name" value="DinG_exonucl"/>
    <property type="match status" value="1"/>
</dbReference>
<dbReference type="CDD" id="cd06127">
    <property type="entry name" value="DEDDh"/>
    <property type="match status" value="1"/>
</dbReference>
<feature type="short sequence motif" description="DEAH box" evidence="6">
    <location>
        <begin position="454"/>
        <end position="457"/>
    </location>
</feature>
<keyword evidence="2 6" id="KW-0547">Nucleotide-binding</keyword>
<evidence type="ECO:0000313" key="11">
    <source>
        <dbReference type="Proteomes" id="UP000004725"/>
    </source>
</evidence>
<dbReference type="Proteomes" id="UP000092661">
    <property type="component" value="Chromosome"/>
</dbReference>
<dbReference type="GO" id="GO:0006139">
    <property type="term" value="P:nucleobase-containing compound metabolic process"/>
    <property type="evidence" value="ECO:0007669"/>
    <property type="project" value="InterPro"/>
</dbReference>
<keyword evidence="1 6" id="KW-0540">Nuclease</keyword>
<dbReference type="PANTHER" id="PTHR11472:SF34">
    <property type="entry name" value="REGULATOR OF TELOMERE ELONGATION HELICASE 1"/>
    <property type="match status" value="1"/>
</dbReference>
<keyword evidence="12" id="KW-1185">Reference proteome</keyword>
<dbReference type="eggNOG" id="COG2176">
    <property type="taxonomic scope" value="Bacteria"/>
</dbReference>
<dbReference type="InterPro" id="IPR036397">
    <property type="entry name" value="RNaseH_sf"/>
</dbReference>
<evidence type="ECO:0000256" key="1">
    <source>
        <dbReference type="ARBA" id="ARBA00022722"/>
    </source>
</evidence>
<comment type="similarity">
    <text evidence="6 7">Belongs to the helicase family. DinG subfamily. Type 2 sub-subfamily.</text>
</comment>
<dbReference type="GO" id="GO:0003678">
    <property type="term" value="F:DNA helicase activity"/>
    <property type="evidence" value="ECO:0007669"/>
    <property type="project" value="TreeGrafter"/>
</dbReference>
<dbReference type="InterPro" id="IPR012337">
    <property type="entry name" value="RNaseH-like_sf"/>
</dbReference>
<reference evidence="10 11" key="1">
    <citation type="journal article" date="2012" name="J. Bacteriol.">
        <title>Genome Sequence of the Antarctic Psychrophile Bacterium Planococcus antarcticus DSM 14505.</title>
        <authorList>
            <person name="Margolles A."/>
            <person name="Gueimonde M."/>
            <person name="Sanchez B."/>
        </authorList>
    </citation>
    <scope>NUCLEOTIDE SEQUENCE [LARGE SCALE GENOMIC DNA]</scope>
    <source>
        <strain evidence="10 11">DSM 14505</strain>
    </source>
</reference>
<dbReference type="InterPro" id="IPR027417">
    <property type="entry name" value="P-loop_NTPase"/>
</dbReference>
<keyword evidence="4 6" id="KW-0269">Exonuclease</keyword>
<gene>
    <name evidence="6 7" type="primary">dinG</name>
    <name evidence="10" type="ORF">A1A1_09491</name>
    <name evidence="9" type="ORF">BBH88_10390</name>
</gene>
<dbReference type="PANTHER" id="PTHR11472">
    <property type="entry name" value="DNA REPAIR DEAD HELICASE RAD3/XP-D SUBFAMILY MEMBER"/>
    <property type="match status" value="1"/>
</dbReference>
<dbReference type="NCBIfam" id="NF005981">
    <property type="entry name" value="PRK08074.1"/>
    <property type="match status" value="1"/>
</dbReference>
<accession>A0A1C7DGL4</accession>
<dbReference type="GO" id="GO:0008408">
    <property type="term" value="F:3'-5' exonuclease activity"/>
    <property type="evidence" value="ECO:0007669"/>
    <property type="project" value="UniProtKB-UniRule"/>
</dbReference>
<proteinExistence type="inferred from homology"/>
<evidence type="ECO:0000256" key="5">
    <source>
        <dbReference type="ARBA" id="ARBA00022840"/>
    </source>
</evidence>
<dbReference type="NCBIfam" id="TIGR01407">
    <property type="entry name" value="dinG_rel"/>
    <property type="match status" value="1"/>
</dbReference>
<dbReference type="EMBL" id="CP016534">
    <property type="protein sequence ID" value="ANU10690.1"/>
    <property type="molecule type" value="Genomic_DNA"/>
</dbReference>
<evidence type="ECO:0000256" key="6">
    <source>
        <dbReference type="HAMAP-Rule" id="MF_02206"/>
    </source>
</evidence>
<dbReference type="Pfam" id="PF00929">
    <property type="entry name" value="RNase_T"/>
    <property type="match status" value="1"/>
</dbReference>
<dbReference type="Pfam" id="PF13307">
    <property type="entry name" value="Helicase_C_2"/>
    <property type="match status" value="1"/>
</dbReference>
<dbReference type="AlphaFoldDB" id="A0A1C7DGL4"/>
<comment type="function">
    <text evidence="6 7">3'-5' exonuclease.</text>
</comment>
<evidence type="ECO:0000256" key="4">
    <source>
        <dbReference type="ARBA" id="ARBA00022839"/>
    </source>
</evidence>
<keyword evidence="10" id="KW-0347">Helicase</keyword>
<reference evidence="12" key="2">
    <citation type="submission" date="2016-07" db="EMBL/GenBank/DDBJ databases">
        <authorList>
            <person name="See-Too W.S."/>
        </authorList>
    </citation>
    <scope>NUCLEOTIDE SEQUENCE [LARGE SCALE GENOMIC DNA]</scope>
    <source>
        <strain evidence="12">DSM 14505</strain>
    </source>
</reference>
<dbReference type="InterPro" id="IPR011545">
    <property type="entry name" value="DEAD/DEAH_box_helicase_dom"/>
</dbReference>
<evidence type="ECO:0000259" key="8">
    <source>
        <dbReference type="PROSITE" id="PS51193"/>
    </source>
</evidence>
<dbReference type="OrthoDB" id="9803913at2"/>
<dbReference type="SMART" id="SM00491">
    <property type="entry name" value="HELICc2"/>
    <property type="match status" value="1"/>
</dbReference>
<dbReference type="Gene3D" id="3.30.420.10">
    <property type="entry name" value="Ribonuclease H-like superfamily/Ribonuclease H"/>
    <property type="match status" value="1"/>
</dbReference>
<evidence type="ECO:0000313" key="10">
    <source>
        <dbReference type="EMBL" id="EIM06778.1"/>
    </source>
</evidence>
<evidence type="ECO:0000313" key="9">
    <source>
        <dbReference type="EMBL" id="ANU10690.1"/>
    </source>
</evidence>
<dbReference type="InterPro" id="IPR006555">
    <property type="entry name" value="ATP-dep_Helicase_C"/>
</dbReference>
<sequence length="920" mass="105074">MNMQKYVVVDIETTGHSPAKGDRIIQLAMVTIENEVITDTYTKFINPGRNIPLFIQDLTNITDDDVAEAEAFEFYAEAVYEKMQDAIFVAHNTNFDLPFLQAELKRSGLPKWQGITMDTVELVRLMYPTAFSFKLQDITSELGIPLESAHRADDDAMATALLFLRAKADLESLPYDTLAFLHKRSFQLKSDLSRLFFELTQKKRSVRADQFDRFHGIPLKPRISFAADPKQPESLPRDWRDGLEAVFPNFERRPSQFSMMTSIEDALTQKKELVIEASTGMGKTIAYLLPASNYALETGKQVMISTYTTHLQDQLVLKEGRMVEDFIGSPVRISLIKGLSHYIDLARFVELLQGDDESYDETFTIMQVLVWLAATKTGDLNEINSSSGGQFVLDKIRRSHMRKLSQQEKKTDFYEYALKQAQHAHIIVTNHAFLLNQHLSKKSILANVGAYIWDEAHQVVQAAVSQHEKTFVYTQWKYIFGQIGSLDDQQLFAALFETADRTGFSNVPELLKLESLFQKFTSLFDEVSSLLAVEFAAKFSGSRHKKNASLLNELSFEDNRFLKMLRYLNEWIDLSQLILQKAERLTEKTIQDQLTIADWRYWTEEMMVKAVEFSEIFVFPLTDEVSWIEGDLRSLPTSLSLYKRPFAVASLVDKVVASARQDKAIIWLSGTMTVPANDRFIVNQIGIPQSVPILKFEPPKDFYQGAHVYIVEDMPDIQHVSQREYIESVADAVIQTVIVTEGRCFVLFTSQDMLRKTVDLIQDTGLLDDYMLFAQGISSGSRMKLLKSFQRFQKSVLFGTNSFWEGVDVPGDALRAVVVVRLPFTSPDEPIFKARSEIISREGINPFLQYALPEAVIRLRQGFGRLIRSKNDKGLFIVLDRRIETKSYGQEFINALPKVKVSKVSLEKMVTDIEAWYNKQ</sequence>
<protein>
    <recommendedName>
        <fullName evidence="6 7">3'-5' exonuclease DinG</fullName>
        <ecNumber evidence="6 7">3.1.-.-</ecNumber>
    </recommendedName>
</protein>
<dbReference type="GO" id="GO:0016818">
    <property type="term" value="F:hydrolase activity, acting on acid anhydrides, in phosphorus-containing anhydrides"/>
    <property type="evidence" value="ECO:0007669"/>
    <property type="project" value="InterPro"/>
</dbReference>
<organism evidence="10 11">
    <name type="scientific">Planococcus antarcticus DSM 14505</name>
    <dbReference type="NCBI Taxonomy" id="1185653"/>
    <lineage>
        <taxon>Bacteria</taxon>
        <taxon>Bacillati</taxon>
        <taxon>Bacillota</taxon>
        <taxon>Bacilli</taxon>
        <taxon>Bacillales</taxon>
        <taxon>Caryophanaceae</taxon>
        <taxon>Planococcus</taxon>
    </lineage>
</organism>
<evidence type="ECO:0000313" key="12">
    <source>
        <dbReference type="Proteomes" id="UP000092661"/>
    </source>
</evidence>
<feature type="binding site" evidence="6">
    <location>
        <begin position="277"/>
        <end position="284"/>
    </location>
    <ligand>
        <name>ATP</name>
        <dbReference type="ChEBI" id="CHEBI:30616"/>
    </ligand>
</feature>
<name>A0A1C7DGL4_9BACL</name>
<dbReference type="SUPFAM" id="SSF52540">
    <property type="entry name" value="P-loop containing nucleoside triphosphate hydrolases"/>
    <property type="match status" value="1"/>
</dbReference>
<dbReference type="SMART" id="SM00479">
    <property type="entry name" value="EXOIII"/>
    <property type="match status" value="1"/>
</dbReference>
<dbReference type="RefSeq" id="WP_006829889.1">
    <property type="nucleotide sequence ID" value="NZ_AJYB01000026.1"/>
</dbReference>
<dbReference type="InterPro" id="IPR013520">
    <property type="entry name" value="Ribonucl_H"/>
</dbReference>
<dbReference type="EC" id="3.1.-.-" evidence="6 7"/>
<reference evidence="9" key="3">
    <citation type="submission" date="2016-10" db="EMBL/GenBank/DDBJ databases">
        <authorList>
            <person name="See-Too W.S."/>
        </authorList>
    </citation>
    <scope>NUCLEOTIDE SEQUENCE</scope>
    <source>
        <strain evidence="9">DSM 14505</strain>
    </source>
</reference>
<keyword evidence="3 6" id="KW-0378">Hydrolase</keyword>
<dbReference type="PROSITE" id="PS51193">
    <property type="entry name" value="HELICASE_ATP_BIND_2"/>
    <property type="match status" value="1"/>
</dbReference>
<dbReference type="Pfam" id="PF00270">
    <property type="entry name" value="DEAD"/>
    <property type="match status" value="1"/>
</dbReference>
<keyword evidence="5 6" id="KW-0067">ATP-binding</keyword>
<dbReference type="InterPro" id="IPR014013">
    <property type="entry name" value="Helic_SF1/SF2_ATP-bd_DinG/Rad3"/>
</dbReference>
<evidence type="ECO:0000256" key="2">
    <source>
        <dbReference type="ARBA" id="ARBA00022741"/>
    </source>
</evidence>
<dbReference type="eggNOG" id="COG1199">
    <property type="taxonomic scope" value="Bacteria"/>
</dbReference>
<dbReference type="KEGG" id="pana:BBH88_10390"/>
<dbReference type="Proteomes" id="UP000004725">
    <property type="component" value="Unassembled WGS sequence"/>
</dbReference>
<dbReference type="GO" id="GO:0003676">
    <property type="term" value="F:nucleic acid binding"/>
    <property type="evidence" value="ECO:0007669"/>
    <property type="project" value="InterPro"/>
</dbReference>
<evidence type="ECO:0000256" key="7">
    <source>
        <dbReference type="RuleBase" id="RU364106"/>
    </source>
</evidence>
<dbReference type="EMBL" id="AJYB01000026">
    <property type="protein sequence ID" value="EIM06778.1"/>
    <property type="molecule type" value="Genomic_DNA"/>
</dbReference>
<dbReference type="Gene3D" id="3.40.50.300">
    <property type="entry name" value="P-loop containing nucleotide triphosphate hydrolases"/>
    <property type="match status" value="2"/>
</dbReference>
<dbReference type="SUPFAM" id="SSF53098">
    <property type="entry name" value="Ribonuclease H-like"/>
    <property type="match status" value="1"/>
</dbReference>
<dbReference type="GO" id="GO:0005524">
    <property type="term" value="F:ATP binding"/>
    <property type="evidence" value="ECO:0007669"/>
    <property type="project" value="UniProtKB-UniRule"/>
</dbReference>
<evidence type="ECO:0000256" key="3">
    <source>
        <dbReference type="ARBA" id="ARBA00022801"/>
    </source>
</evidence>
<dbReference type="FunFam" id="3.30.420.10:FF:000045">
    <property type="entry name" value="3'-5' exonuclease DinG"/>
    <property type="match status" value="1"/>
</dbReference>
<dbReference type="InterPro" id="IPR006310">
    <property type="entry name" value="DinG"/>
</dbReference>